<keyword evidence="2" id="KW-1185">Reference proteome</keyword>
<organism evidence="1 2">
    <name type="scientific">Paenibacillus aestuarii</name>
    <dbReference type="NCBI Taxonomy" id="516965"/>
    <lineage>
        <taxon>Bacteria</taxon>
        <taxon>Bacillati</taxon>
        <taxon>Bacillota</taxon>
        <taxon>Bacilli</taxon>
        <taxon>Bacillales</taxon>
        <taxon>Paenibacillaceae</taxon>
        <taxon>Paenibacillus</taxon>
    </lineage>
</organism>
<accession>A0ABW0KGA1</accession>
<name>A0ABW0KGA1_9BACL</name>
<proteinExistence type="predicted"/>
<evidence type="ECO:0000313" key="2">
    <source>
        <dbReference type="Proteomes" id="UP001596044"/>
    </source>
</evidence>
<dbReference type="InterPro" id="IPR025622">
    <property type="entry name" value="YqzE"/>
</dbReference>
<gene>
    <name evidence="1" type="ORF">ACFPOG_30245</name>
</gene>
<reference evidence="2" key="1">
    <citation type="journal article" date="2019" name="Int. J. Syst. Evol. Microbiol.">
        <title>The Global Catalogue of Microorganisms (GCM) 10K type strain sequencing project: providing services to taxonomists for standard genome sequencing and annotation.</title>
        <authorList>
            <consortium name="The Broad Institute Genomics Platform"/>
            <consortium name="The Broad Institute Genome Sequencing Center for Infectious Disease"/>
            <person name="Wu L."/>
            <person name="Ma J."/>
        </authorList>
    </citation>
    <scope>NUCLEOTIDE SEQUENCE [LARGE SCALE GENOMIC DNA]</scope>
    <source>
        <strain evidence="2">KACC 11904</strain>
    </source>
</reference>
<dbReference type="RefSeq" id="WP_270880806.1">
    <property type="nucleotide sequence ID" value="NZ_JAQFVF010000038.1"/>
</dbReference>
<dbReference type="Proteomes" id="UP001596044">
    <property type="component" value="Unassembled WGS sequence"/>
</dbReference>
<protein>
    <submittedName>
        <fullName evidence="1">YqzE family protein</fullName>
    </submittedName>
</protein>
<dbReference type="EMBL" id="JBHSMJ010000054">
    <property type="protein sequence ID" value="MFC5452490.1"/>
    <property type="molecule type" value="Genomic_DNA"/>
</dbReference>
<dbReference type="Pfam" id="PF14038">
    <property type="entry name" value="YqzE"/>
    <property type="match status" value="1"/>
</dbReference>
<sequence length="75" mass="8887">MAKSDDLVKYITLQVISYMETPKDVRKQAKVAIKEQRESWQTRWFGLMPMAASMLFKQVRRKKNAEVSREIKLKP</sequence>
<comment type="caution">
    <text evidence="1">The sequence shown here is derived from an EMBL/GenBank/DDBJ whole genome shotgun (WGS) entry which is preliminary data.</text>
</comment>
<evidence type="ECO:0000313" key="1">
    <source>
        <dbReference type="EMBL" id="MFC5452490.1"/>
    </source>
</evidence>